<protein>
    <submittedName>
        <fullName evidence="1">Uncharacterized protein</fullName>
    </submittedName>
</protein>
<evidence type="ECO:0000313" key="1">
    <source>
        <dbReference type="EMBL" id="CAF3752473.1"/>
    </source>
</evidence>
<dbReference type="Proteomes" id="UP000663823">
    <property type="component" value="Unassembled WGS sequence"/>
</dbReference>
<accession>A0A818YNX5</accession>
<dbReference type="EMBL" id="CAJOAX010001874">
    <property type="protein sequence ID" value="CAF3752473.1"/>
    <property type="molecule type" value="Genomic_DNA"/>
</dbReference>
<evidence type="ECO:0000313" key="2">
    <source>
        <dbReference type="Proteomes" id="UP000663823"/>
    </source>
</evidence>
<proteinExistence type="predicted"/>
<gene>
    <name evidence="1" type="ORF">OTI717_LOCUS15657</name>
</gene>
<sequence>MFTMSTISKGLSGKIDTLNEKYQAHAFIESRWSVSFDKFPSDLSAANPQRLADGKSVTLDKYAECHWHRQFYIENDFGDLREQIKYSGKISKEDNKIYIGVWVWV</sequence>
<dbReference type="AlphaFoldDB" id="A0A818YNX5"/>
<name>A0A818YNX5_9BILA</name>
<comment type="caution">
    <text evidence="1">The sequence shown here is derived from an EMBL/GenBank/DDBJ whole genome shotgun (WGS) entry which is preliminary data.</text>
</comment>
<reference evidence="1" key="1">
    <citation type="submission" date="2021-02" db="EMBL/GenBank/DDBJ databases">
        <authorList>
            <person name="Nowell W R."/>
        </authorList>
    </citation>
    <scope>NUCLEOTIDE SEQUENCE</scope>
</reference>
<organism evidence="1 2">
    <name type="scientific">Rotaria sordida</name>
    <dbReference type="NCBI Taxonomy" id="392033"/>
    <lineage>
        <taxon>Eukaryota</taxon>
        <taxon>Metazoa</taxon>
        <taxon>Spiralia</taxon>
        <taxon>Gnathifera</taxon>
        <taxon>Rotifera</taxon>
        <taxon>Eurotatoria</taxon>
        <taxon>Bdelloidea</taxon>
        <taxon>Philodinida</taxon>
        <taxon>Philodinidae</taxon>
        <taxon>Rotaria</taxon>
    </lineage>
</organism>